<dbReference type="OrthoDB" id="9778236at2"/>
<dbReference type="Gene3D" id="1.10.287.470">
    <property type="entry name" value="Helix hairpin bin"/>
    <property type="match status" value="1"/>
</dbReference>
<keyword evidence="2" id="KW-1133">Transmembrane helix</keyword>
<evidence type="ECO:0000313" key="5">
    <source>
        <dbReference type="EMBL" id="VVM05536.1"/>
    </source>
</evidence>
<dbReference type="PANTHER" id="PTHR30469">
    <property type="entry name" value="MULTIDRUG RESISTANCE PROTEIN MDTA"/>
    <property type="match status" value="1"/>
</dbReference>
<dbReference type="InterPro" id="IPR058792">
    <property type="entry name" value="Beta-barrel_RND_2"/>
</dbReference>
<keyword evidence="6" id="KW-1185">Reference proteome</keyword>
<dbReference type="InterPro" id="IPR058624">
    <property type="entry name" value="MdtA-like_HH"/>
</dbReference>
<reference evidence="5 6" key="1">
    <citation type="submission" date="2019-09" db="EMBL/GenBank/DDBJ databases">
        <authorList>
            <person name="Cremers G."/>
        </authorList>
    </citation>
    <scope>NUCLEOTIDE SEQUENCE [LARGE SCALE GENOMIC DNA]</scope>
    <source>
        <strain evidence="5">4A</strain>
    </source>
</reference>
<dbReference type="Proteomes" id="UP000334923">
    <property type="component" value="Unassembled WGS sequence"/>
</dbReference>
<gene>
    <name evidence="5" type="primary">macA</name>
    <name evidence="5" type="ORF">MAMT_00673</name>
</gene>
<dbReference type="Pfam" id="PF25876">
    <property type="entry name" value="HH_MFP_RND"/>
    <property type="match status" value="1"/>
</dbReference>
<dbReference type="EMBL" id="CABFVA020000024">
    <property type="protein sequence ID" value="VVM05536.1"/>
    <property type="molecule type" value="Genomic_DNA"/>
</dbReference>
<feature type="domain" description="Multidrug resistance protein MdtA-like alpha-helical hairpin" evidence="3">
    <location>
        <begin position="100"/>
        <end position="165"/>
    </location>
</feature>
<evidence type="ECO:0000313" key="6">
    <source>
        <dbReference type="Proteomes" id="UP000334923"/>
    </source>
</evidence>
<dbReference type="PANTHER" id="PTHR30469:SF15">
    <property type="entry name" value="HLYD FAMILY OF SECRETION PROTEINS"/>
    <property type="match status" value="1"/>
</dbReference>
<dbReference type="Pfam" id="PF25954">
    <property type="entry name" value="Beta-barrel_RND_2"/>
    <property type="match status" value="1"/>
</dbReference>
<dbReference type="SUPFAM" id="SSF111369">
    <property type="entry name" value="HlyD-like secretion proteins"/>
    <property type="match status" value="1"/>
</dbReference>
<protein>
    <submittedName>
        <fullName evidence="5">Macrolide export protein MacA</fullName>
    </submittedName>
</protein>
<accession>A0A5E6M8N0</accession>
<dbReference type="InterPro" id="IPR006143">
    <property type="entry name" value="RND_pump_MFP"/>
</dbReference>
<evidence type="ECO:0000256" key="2">
    <source>
        <dbReference type="SAM" id="Phobius"/>
    </source>
</evidence>
<evidence type="ECO:0000259" key="3">
    <source>
        <dbReference type="Pfam" id="PF25876"/>
    </source>
</evidence>
<comment type="similarity">
    <text evidence="1">Belongs to the membrane fusion protein (MFP) (TC 8.A.1) family.</text>
</comment>
<feature type="transmembrane region" description="Helical" evidence="2">
    <location>
        <begin position="18"/>
        <end position="39"/>
    </location>
</feature>
<evidence type="ECO:0000256" key="1">
    <source>
        <dbReference type="ARBA" id="ARBA00009477"/>
    </source>
</evidence>
<dbReference type="Gene3D" id="2.40.30.170">
    <property type="match status" value="1"/>
</dbReference>
<dbReference type="RefSeq" id="WP_142659601.1">
    <property type="nucleotide sequence ID" value="NZ_CABFVA020000024.1"/>
</dbReference>
<feature type="domain" description="CusB-like beta-barrel" evidence="4">
    <location>
        <begin position="203"/>
        <end position="290"/>
    </location>
</feature>
<name>A0A5E6M8N0_9BACT</name>
<dbReference type="GO" id="GO:1990281">
    <property type="term" value="C:efflux pump complex"/>
    <property type="evidence" value="ECO:0007669"/>
    <property type="project" value="TreeGrafter"/>
</dbReference>
<keyword evidence="2" id="KW-0812">Transmembrane</keyword>
<dbReference type="Gene3D" id="2.40.50.100">
    <property type="match status" value="1"/>
</dbReference>
<proteinExistence type="inferred from homology"/>
<dbReference type="GO" id="GO:0015562">
    <property type="term" value="F:efflux transmembrane transporter activity"/>
    <property type="evidence" value="ECO:0007669"/>
    <property type="project" value="TreeGrafter"/>
</dbReference>
<keyword evidence="2" id="KW-0472">Membrane</keyword>
<sequence>MANNPVAQDPRPTNRKRVVGLILIGIVFLGAVVGILLWLRAKAESKEWLTFYGNVDIREIQLAFYDEGRIERMLVQEGDRIRKGQILAELDISRLDDAVRKAEATVRVDQAALENADITYRRTEALAKDLYVSLQDRDNAVAVLKEARDRLKADEAALVLARRQLHDGKLVAPKEGVIEVRILEPGDMVTPQAPVFTVALDNPVWARIYVPEPDLGKIFPGMRAEIYTDSYPGQAFPGWIGYISPTAEFTPKNVETPQLRTRLVYEVRVYACNPNYRLRLGMPATVKIRRNQPYPPPPPPCSVE</sequence>
<evidence type="ECO:0000259" key="4">
    <source>
        <dbReference type="Pfam" id="PF25954"/>
    </source>
</evidence>
<dbReference type="AlphaFoldDB" id="A0A5E6M8N0"/>
<organism evidence="5 6">
    <name type="scientific">Methylacidimicrobium tartarophylax</name>
    <dbReference type="NCBI Taxonomy" id="1041768"/>
    <lineage>
        <taxon>Bacteria</taxon>
        <taxon>Pseudomonadati</taxon>
        <taxon>Verrucomicrobiota</taxon>
        <taxon>Methylacidimicrobium</taxon>
    </lineage>
</organism>
<dbReference type="NCBIfam" id="TIGR01730">
    <property type="entry name" value="RND_mfp"/>
    <property type="match status" value="1"/>
</dbReference>